<feature type="transmembrane region" description="Helical" evidence="1">
    <location>
        <begin position="79"/>
        <end position="99"/>
    </location>
</feature>
<dbReference type="AlphaFoldDB" id="A0A1H1YVH8"/>
<feature type="domain" description="CAAX prenyl protease 2/Lysostaphin resistance protein A-like" evidence="2">
    <location>
        <begin position="161"/>
        <end position="225"/>
    </location>
</feature>
<feature type="transmembrane region" description="Helical" evidence="1">
    <location>
        <begin position="130"/>
        <end position="153"/>
    </location>
</feature>
<keyword evidence="1" id="KW-0812">Transmembrane</keyword>
<name>A0A1H1YVH8_MUCMA</name>
<evidence type="ECO:0000259" key="2">
    <source>
        <dbReference type="Pfam" id="PF02517"/>
    </source>
</evidence>
<keyword evidence="1" id="KW-0472">Membrane</keyword>
<accession>A0A1H1YVH8</accession>
<dbReference type="Pfam" id="PF02517">
    <property type="entry name" value="Rce1-like"/>
    <property type="match status" value="1"/>
</dbReference>
<evidence type="ECO:0000256" key="1">
    <source>
        <dbReference type="SAM" id="Phobius"/>
    </source>
</evidence>
<sequence length="236" mass="27180">MLTIAKNIYLFYKSPLSNNESLQFSKSKLFWQVLLIYFLGLFIVAPLSNAITAIIPLISGYKNPMDIFHSKLNKVNMLYGYYQFLLVLLIMPIVEEVIFRLHLIYNWHNVVISLTVILLYALISFYKLNYTFNVSLVLFLFCGLGALLATVVLHDTKQLGQWPFVISAVLFGFAHLGNYGTLHISIFYFYIFLVLPQIFAGLILGYIRVNMGIVYAILMHILIDVPVMLVQFSKHY</sequence>
<keyword evidence="3" id="KW-0378">Hydrolase</keyword>
<keyword evidence="1" id="KW-1133">Transmembrane helix</keyword>
<keyword evidence="3" id="KW-0645">Protease</keyword>
<feature type="transmembrane region" description="Helical" evidence="1">
    <location>
        <begin position="29"/>
        <end position="58"/>
    </location>
</feature>
<dbReference type="STRING" id="652787.SAMN05216490_2869"/>
<gene>
    <name evidence="3" type="ORF">SAMN05216490_2869</name>
</gene>
<dbReference type="RefSeq" id="WP_091374014.1">
    <property type="nucleotide sequence ID" value="NZ_LT629740.1"/>
</dbReference>
<evidence type="ECO:0000313" key="3">
    <source>
        <dbReference type="EMBL" id="SDT25545.1"/>
    </source>
</evidence>
<organism evidence="3 4">
    <name type="scientific">Mucilaginibacter mallensis</name>
    <dbReference type="NCBI Taxonomy" id="652787"/>
    <lineage>
        <taxon>Bacteria</taxon>
        <taxon>Pseudomonadati</taxon>
        <taxon>Bacteroidota</taxon>
        <taxon>Sphingobacteriia</taxon>
        <taxon>Sphingobacteriales</taxon>
        <taxon>Sphingobacteriaceae</taxon>
        <taxon>Mucilaginibacter</taxon>
    </lineage>
</organism>
<dbReference type="GO" id="GO:0004175">
    <property type="term" value="F:endopeptidase activity"/>
    <property type="evidence" value="ECO:0007669"/>
    <property type="project" value="UniProtKB-ARBA"/>
</dbReference>
<dbReference type="InterPro" id="IPR003675">
    <property type="entry name" value="Rce1/LyrA-like_dom"/>
</dbReference>
<protein>
    <submittedName>
        <fullName evidence="3">CAAX protease self-immunity</fullName>
    </submittedName>
</protein>
<feature type="transmembrane region" description="Helical" evidence="1">
    <location>
        <begin position="213"/>
        <end position="232"/>
    </location>
</feature>
<feature type="transmembrane region" description="Helical" evidence="1">
    <location>
        <begin position="186"/>
        <end position="207"/>
    </location>
</feature>
<dbReference type="OrthoDB" id="1443714at2"/>
<keyword evidence="4" id="KW-1185">Reference proteome</keyword>
<dbReference type="EMBL" id="LT629740">
    <property type="protein sequence ID" value="SDT25545.1"/>
    <property type="molecule type" value="Genomic_DNA"/>
</dbReference>
<dbReference type="GO" id="GO:0006508">
    <property type="term" value="P:proteolysis"/>
    <property type="evidence" value="ECO:0007669"/>
    <property type="project" value="UniProtKB-KW"/>
</dbReference>
<feature type="transmembrane region" description="Helical" evidence="1">
    <location>
        <begin position="159"/>
        <end position="179"/>
    </location>
</feature>
<evidence type="ECO:0000313" key="4">
    <source>
        <dbReference type="Proteomes" id="UP000199679"/>
    </source>
</evidence>
<proteinExistence type="predicted"/>
<dbReference type="GO" id="GO:0080120">
    <property type="term" value="P:CAAX-box protein maturation"/>
    <property type="evidence" value="ECO:0007669"/>
    <property type="project" value="UniProtKB-ARBA"/>
</dbReference>
<feature type="transmembrane region" description="Helical" evidence="1">
    <location>
        <begin position="105"/>
        <end position="123"/>
    </location>
</feature>
<dbReference type="Proteomes" id="UP000199679">
    <property type="component" value="Chromosome I"/>
</dbReference>
<reference evidence="3 4" key="1">
    <citation type="submission" date="2016-10" db="EMBL/GenBank/DDBJ databases">
        <authorList>
            <person name="de Groot N.N."/>
        </authorList>
    </citation>
    <scope>NUCLEOTIDE SEQUENCE [LARGE SCALE GENOMIC DNA]</scope>
    <source>
        <strain evidence="3 4">MP1X4</strain>
    </source>
</reference>